<evidence type="ECO:0000313" key="2">
    <source>
        <dbReference type="Proteomes" id="UP000789707"/>
    </source>
</evidence>
<proteinExistence type="predicted"/>
<name>A0ABN8BGN6_9LACO</name>
<organism evidence="1 2">
    <name type="scientific">Periweissella fabaria</name>
    <dbReference type="NCBI Taxonomy" id="546157"/>
    <lineage>
        <taxon>Bacteria</taxon>
        <taxon>Bacillati</taxon>
        <taxon>Bacillota</taxon>
        <taxon>Bacilli</taxon>
        <taxon>Lactobacillales</taxon>
        <taxon>Lactobacillaceae</taxon>
        <taxon>Periweissella</taxon>
    </lineage>
</organism>
<protein>
    <submittedName>
        <fullName evidence="1">Uncharacterized protein</fullName>
    </submittedName>
</protein>
<accession>A0ABN8BGN6</accession>
<sequence>MQDYTITFKVDGQVITEEQIRAVELERYHHVFKIFANKHIPVTLDNQELDLAALLALPLADAKIALAQTREAIGKETTIKLFTSEIEASNDMWLEIAEASPEPQVYQAGIVEVETKNISLPQFMMFNQQLAKENNLYLPSLVHPEHYYFDANKKGEQTIIETFGMYQEPSYLDLRPSKNITYPIKPDANVDLVMAGETFLKTLNVNTKLIGMHQLTQTADGMKVKLGVFLPAGAPKEIVEGHKWHLMVEFNNGLHIAAQQHPNMLQKFMMKTAIKHLAKQQQK</sequence>
<evidence type="ECO:0000313" key="1">
    <source>
        <dbReference type="EMBL" id="CAH0416867.1"/>
    </source>
</evidence>
<comment type="caution">
    <text evidence="1">The sequence shown here is derived from an EMBL/GenBank/DDBJ whole genome shotgun (WGS) entry which is preliminary data.</text>
</comment>
<dbReference type="EMBL" id="CAKKNS010000004">
    <property type="protein sequence ID" value="CAH0416867.1"/>
    <property type="molecule type" value="Genomic_DNA"/>
</dbReference>
<gene>
    <name evidence="1" type="ORF">WFA24289_01180</name>
</gene>
<dbReference type="Proteomes" id="UP000789707">
    <property type="component" value="Unassembled WGS sequence"/>
</dbReference>
<keyword evidence="2" id="KW-1185">Reference proteome</keyword>
<reference evidence="1 2" key="1">
    <citation type="submission" date="2021-11" db="EMBL/GenBank/DDBJ databases">
        <authorList>
            <person name="Depoorter E."/>
        </authorList>
    </citation>
    <scope>NUCLEOTIDE SEQUENCE [LARGE SCALE GENOMIC DNA]</scope>
    <source>
        <strain evidence="1 2">LMG 24289</strain>
    </source>
</reference>
<dbReference type="RefSeq" id="WP_230096904.1">
    <property type="nucleotide sequence ID" value="NZ_CAKKNS010000004.1"/>
</dbReference>